<protein>
    <submittedName>
        <fullName evidence="11">Hexosyltransferase</fullName>
    </submittedName>
</protein>
<dbReference type="Gene3D" id="3.90.550.50">
    <property type="match status" value="1"/>
</dbReference>
<evidence type="ECO:0000259" key="8">
    <source>
        <dbReference type="Pfam" id="PF02434"/>
    </source>
</evidence>
<evidence type="ECO:0000313" key="9">
    <source>
        <dbReference type="EMBL" id="VDN40043.1"/>
    </source>
</evidence>
<evidence type="ECO:0000256" key="2">
    <source>
        <dbReference type="ARBA" id="ARBA00022676"/>
    </source>
</evidence>
<dbReference type="InterPro" id="IPR003378">
    <property type="entry name" value="Fringe-like_glycosylTrfase"/>
</dbReference>
<dbReference type="OrthoDB" id="5857464at2759"/>
<dbReference type="InterPro" id="IPR029044">
    <property type="entry name" value="Nucleotide-diphossugar_trans"/>
</dbReference>
<proteinExistence type="predicted"/>
<sequence>MPLVRMKGVTDVYPPQKKSFAMLKWMADNHLNDYDWFMRADDDLYVRSNKLETLLRSLDSEKAYLIGQAGLGNTAEYGQLALGQQDNYCMGGPGIVMSRETLRTVAPHLRSCLMELLTNHEDVELGR</sequence>
<gene>
    <name evidence="9" type="ORF">GPUH_LOCUS22444</name>
</gene>
<dbReference type="Pfam" id="PF02434">
    <property type="entry name" value="Fringe"/>
    <property type="match status" value="1"/>
</dbReference>
<evidence type="ECO:0000256" key="5">
    <source>
        <dbReference type="ARBA" id="ARBA00022968"/>
    </source>
</evidence>
<feature type="domain" description="Fringe-like glycosyltransferase" evidence="8">
    <location>
        <begin position="27"/>
        <end position="125"/>
    </location>
</feature>
<keyword evidence="4" id="KW-0812">Transmembrane</keyword>
<dbReference type="GO" id="GO:0016020">
    <property type="term" value="C:membrane"/>
    <property type="evidence" value="ECO:0007669"/>
    <property type="project" value="UniProtKB-SubCell"/>
</dbReference>
<evidence type="ECO:0000313" key="11">
    <source>
        <dbReference type="WBParaSite" id="GPUH_0002247001-mRNA-1"/>
    </source>
</evidence>
<evidence type="ECO:0000256" key="7">
    <source>
        <dbReference type="ARBA" id="ARBA00023136"/>
    </source>
</evidence>
<keyword evidence="10" id="KW-1185">Reference proteome</keyword>
<keyword evidence="5" id="KW-0735">Signal-anchor</keyword>
<dbReference type="Proteomes" id="UP000271098">
    <property type="component" value="Unassembled WGS sequence"/>
</dbReference>
<dbReference type="PANTHER" id="PTHR12369">
    <property type="entry name" value="CHONDROITIN SYNTHASE"/>
    <property type="match status" value="1"/>
</dbReference>
<evidence type="ECO:0000256" key="3">
    <source>
        <dbReference type="ARBA" id="ARBA00022679"/>
    </source>
</evidence>
<evidence type="ECO:0000256" key="4">
    <source>
        <dbReference type="ARBA" id="ARBA00022692"/>
    </source>
</evidence>
<evidence type="ECO:0000256" key="1">
    <source>
        <dbReference type="ARBA" id="ARBA00004606"/>
    </source>
</evidence>
<organism evidence="11">
    <name type="scientific">Gongylonema pulchrum</name>
    <dbReference type="NCBI Taxonomy" id="637853"/>
    <lineage>
        <taxon>Eukaryota</taxon>
        <taxon>Metazoa</taxon>
        <taxon>Ecdysozoa</taxon>
        <taxon>Nematoda</taxon>
        <taxon>Chromadorea</taxon>
        <taxon>Rhabditida</taxon>
        <taxon>Spirurina</taxon>
        <taxon>Spiruromorpha</taxon>
        <taxon>Spiruroidea</taxon>
        <taxon>Gongylonematidae</taxon>
        <taxon>Gongylonema</taxon>
    </lineage>
</organism>
<comment type="subcellular location">
    <subcellularLocation>
        <location evidence="1">Membrane</location>
        <topology evidence="1">Single-pass type II membrane protein</topology>
    </subcellularLocation>
</comment>
<evidence type="ECO:0000256" key="6">
    <source>
        <dbReference type="ARBA" id="ARBA00022989"/>
    </source>
</evidence>
<keyword evidence="2" id="KW-0328">Glycosyltransferase</keyword>
<dbReference type="PANTHER" id="PTHR12369:SF11">
    <property type="entry name" value="HEXOSYLTRANSFERASE"/>
    <property type="match status" value="1"/>
</dbReference>
<dbReference type="InterPro" id="IPR051227">
    <property type="entry name" value="CS_glycosyltransferase"/>
</dbReference>
<reference evidence="11" key="1">
    <citation type="submission" date="2016-06" db="UniProtKB">
        <authorList>
            <consortium name="WormBaseParasite"/>
        </authorList>
    </citation>
    <scope>IDENTIFICATION</scope>
</reference>
<keyword evidence="7" id="KW-0472">Membrane</keyword>
<name>A0A183ENA2_9BILA</name>
<dbReference type="SUPFAM" id="SSF53448">
    <property type="entry name" value="Nucleotide-diphospho-sugar transferases"/>
    <property type="match status" value="1"/>
</dbReference>
<dbReference type="GO" id="GO:0047238">
    <property type="term" value="F:glucuronosyl-N-acetylgalactosaminyl-proteoglycan 4-beta-N-acetylgalactosaminyltransferase activity"/>
    <property type="evidence" value="ECO:0007669"/>
    <property type="project" value="TreeGrafter"/>
</dbReference>
<evidence type="ECO:0000313" key="10">
    <source>
        <dbReference type="Proteomes" id="UP000271098"/>
    </source>
</evidence>
<dbReference type="AlphaFoldDB" id="A0A183ENA2"/>
<accession>A0A183ENA2</accession>
<dbReference type="WBParaSite" id="GPUH_0002247001-mRNA-1">
    <property type="protein sequence ID" value="GPUH_0002247001-mRNA-1"/>
    <property type="gene ID" value="GPUH_0002247001"/>
</dbReference>
<keyword evidence="3" id="KW-0808">Transferase</keyword>
<reference evidence="9 10" key="2">
    <citation type="submission" date="2018-11" db="EMBL/GenBank/DDBJ databases">
        <authorList>
            <consortium name="Pathogen Informatics"/>
        </authorList>
    </citation>
    <scope>NUCLEOTIDE SEQUENCE [LARGE SCALE GENOMIC DNA]</scope>
</reference>
<keyword evidence="6" id="KW-1133">Transmembrane helix</keyword>
<dbReference type="EMBL" id="UYRT01095121">
    <property type="protein sequence ID" value="VDN40043.1"/>
    <property type="molecule type" value="Genomic_DNA"/>
</dbReference>